<dbReference type="EMBL" id="JBHRSL010000002">
    <property type="protein sequence ID" value="MFC3051181.1"/>
    <property type="molecule type" value="Genomic_DNA"/>
</dbReference>
<keyword evidence="6 7" id="KW-0520">NAD</keyword>
<evidence type="ECO:0000256" key="1">
    <source>
        <dbReference type="ARBA" id="ARBA00005188"/>
    </source>
</evidence>
<feature type="binding site" evidence="7">
    <location>
        <position position="177"/>
    </location>
    <ligand>
        <name>L-glutamine</name>
        <dbReference type="ChEBI" id="CHEBI:58359"/>
    </ligand>
</feature>
<organism evidence="11 12">
    <name type="scientific">Kordiimonas pumila</name>
    <dbReference type="NCBI Taxonomy" id="2161677"/>
    <lineage>
        <taxon>Bacteria</taxon>
        <taxon>Pseudomonadati</taxon>
        <taxon>Pseudomonadota</taxon>
        <taxon>Alphaproteobacteria</taxon>
        <taxon>Kordiimonadales</taxon>
        <taxon>Kordiimonadaceae</taxon>
        <taxon>Kordiimonas</taxon>
    </lineage>
</organism>
<dbReference type="CDD" id="cd00553">
    <property type="entry name" value="NAD_synthase"/>
    <property type="match status" value="1"/>
</dbReference>
<dbReference type="Gene3D" id="3.40.50.620">
    <property type="entry name" value="HUPs"/>
    <property type="match status" value="1"/>
</dbReference>
<dbReference type="PANTHER" id="PTHR23090">
    <property type="entry name" value="NH 3 /GLUTAMINE-DEPENDENT NAD + SYNTHETASE"/>
    <property type="match status" value="1"/>
</dbReference>
<reference evidence="12" key="1">
    <citation type="journal article" date="2019" name="Int. J. Syst. Evol. Microbiol.">
        <title>The Global Catalogue of Microorganisms (GCM) 10K type strain sequencing project: providing services to taxonomists for standard genome sequencing and annotation.</title>
        <authorList>
            <consortium name="The Broad Institute Genomics Platform"/>
            <consortium name="The Broad Institute Genome Sequencing Center for Infectious Disease"/>
            <person name="Wu L."/>
            <person name="Ma J."/>
        </authorList>
    </citation>
    <scope>NUCLEOTIDE SEQUENCE [LARGE SCALE GENOMIC DNA]</scope>
    <source>
        <strain evidence="12">KCTC 62164</strain>
    </source>
</reference>
<comment type="caution">
    <text evidence="7">Lacks conserved residue(s) required for the propagation of feature annotation.</text>
</comment>
<evidence type="ECO:0000256" key="2">
    <source>
        <dbReference type="ARBA" id="ARBA00007145"/>
    </source>
</evidence>
<protein>
    <recommendedName>
        <fullName evidence="7 8">Glutamine-dependent NAD(+) synthetase</fullName>
        <ecNumber evidence="7 8">6.3.5.1</ecNumber>
    </recommendedName>
    <alternativeName>
        <fullName evidence="7 8">NAD(+) synthase [glutamine-hydrolyzing]</fullName>
    </alternativeName>
</protein>
<dbReference type="InterPro" id="IPR003010">
    <property type="entry name" value="C-N_Hydrolase"/>
</dbReference>
<dbReference type="NCBIfam" id="NF010588">
    <property type="entry name" value="PRK13981.1"/>
    <property type="match status" value="1"/>
</dbReference>
<dbReference type="Proteomes" id="UP001595444">
    <property type="component" value="Unassembled WGS sequence"/>
</dbReference>
<dbReference type="RefSeq" id="WP_194211879.1">
    <property type="nucleotide sequence ID" value="NZ_CP061205.1"/>
</dbReference>
<evidence type="ECO:0000256" key="3">
    <source>
        <dbReference type="ARBA" id="ARBA00022598"/>
    </source>
</evidence>
<dbReference type="GO" id="GO:0003952">
    <property type="term" value="F:NAD+ synthase (glutamine-hydrolyzing) activity"/>
    <property type="evidence" value="ECO:0007669"/>
    <property type="project" value="UniProtKB-EC"/>
</dbReference>
<feature type="active site" description="Nucleophile; for glutaminase activity" evidence="7">
    <location>
        <position position="151"/>
    </location>
</feature>
<dbReference type="InterPro" id="IPR014445">
    <property type="entry name" value="Gln-dep_NAD_synthase"/>
</dbReference>
<dbReference type="NCBIfam" id="TIGR00552">
    <property type="entry name" value="nadE"/>
    <property type="match status" value="1"/>
</dbReference>
<keyword evidence="3 7" id="KW-0436">Ligase</keyword>
<sequence length="556" mass="61065">MKNDLSIYLVQFNPSLGAVAGNCEKIAAYYGLASAENVDLVLTPELSITGYPLEDLVLKPHFVQEAMRAIHALASITEGENEPGLIVGCPWDDNGTLRNAILLLAGGIVQQVRYKHELPNYGVFDEKRVFAAGPLPEPIVFKGFKLGVMICEDMWFDGCTLALKKAGAEVLLVPTCSPFEMDKQIERQKHALKRVEESGLPLVFCNQICGQDELVFDGSSFVIASDCNVAVQMKSWAEEAFVVRWERQGHVLALLSSYNAPRPDRMETIYQAMMLGLRDYVLKNRFPGVLIGLSGGIDSALTAAVAVDALGADKVHCVMMPSRYTSGESLSDAEKCAKALGVRYDTIAIKPGVDAFDDMLSNAFTGLKPDTTEENIQSRLRGLILMALSNKFGHMVVTTGNKSEMSVGYATLYGDMCGGYNVLKDVYKTDVFALSSWRNSSVPAGALGPVGEVIPANIITKPPSAELRDDQKDADSLPPYEALDDMLSCLVDREMSVDEIVARGHERSEVARIEHLLYIAEYKRRQAPPGVKITRKNFGRDRRYPITNGYRSARKT</sequence>
<name>A0ABV7D1Z8_9PROT</name>
<evidence type="ECO:0000256" key="5">
    <source>
        <dbReference type="ARBA" id="ARBA00022840"/>
    </source>
</evidence>
<dbReference type="SUPFAM" id="SSF52402">
    <property type="entry name" value="Adenine nucleotide alpha hydrolases-like"/>
    <property type="match status" value="1"/>
</dbReference>
<dbReference type="PANTHER" id="PTHR23090:SF9">
    <property type="entry name" value="GLUTAMINE-DEPENDENT NAD(+) SYNTHETASE"/>
    <property type="match status" value="1"/>
</dbReference>
<dbReference type="InterPro" id="IPR014729">
    <property type="entry name" value="Rossmann-like_a/b/a_fold"/>
</dbReference>
<comment type="function">
    <text evidence="7">Catalyzes the ATP-dependent amidation of deamido-NAD to form NAD. Uses L-glutamine as a nitrogen source.</text>
</comment>
<keyword evidence="4 7" id="KW-0547">Nucleotide-binding</keyword>
<dbReference type="HAMAP" id="MF_02090">
    <property type="entry name" value="NadE_glutamine_dep"/>
    <property type="match status" value="1"/>
</dbReference>
<feature type="binding site" evidence="7">
    <location>
        <begin position="292"/>
        <end position="299"/>
    </location>
    <ligand>
        <name>ATP</name>
        <dbReference type="ChEBI" id="CHEBI:30616"/>
    </ligand>
</feature>
<comment type="caution">
    <text evidence="11">The sequence shown here is derived from an EMBL/GenBank/DDBJ whole genome shotgun (WGS) entry which is preliminary data.</text>
</comment>
<evidence type="ECO:0000259" key="10">
    <source>
        <dbReference type="PROSITE" id="PS50263"/>
    </source>
</evidence>
<evidence type="ECO:0000256" key="4">
    <source>
        <dbReference type="ARBA" id="ARBA00022741"/>
    </source>
</evidence>
<accession>A0ABV7D1Z8</accession>
<dbReference type="EC" id="6.3.5.1" evidence="7 8"/>
<dbReference type="SUPFAM" id="SSF56317">
    <property type="entry name" value="Carbon-nitrogen hydrolase"/>
    <property type="match status" value="1"/>
</dbReference>
<dbReference type="InterPro" id="IPR036526">
    <property type="entry name" value="C-N_Hydrolase_sf"/>
</dbReference>
<dbReference type="PIRSF" id="PIRSF006630">
    <property type="entry name" value="NADS_GAT"/>
    <property type="match status" value="1"/>
</dbReference>
<dbReference type="InterPro" id="IPR022310">
    <property type="entry name" value="NAD/GMP_synthase"/>
</dbReference>
<gene>
    <name evidence="7" type="primary">nadE</name>
    <name evidence="11" type="ORF">ACFOKA_04615</name>
</gene>
<feature type="binding site" evidence="7">
    <location>
        <position position="121"/>
    </location>
    <ligand>
        <name>L-glutamine</name>
        <dbReference type="ChEBI" id="CHEBI:58359"/>
    </ligand>
</feature>
<feature type="active site" description="Proton acceptor; for glutaminase activity" evidence="7">
    <location>
        <position position="45"/>
    </location>
</feature>
<dbReference type="CDD" id="cd07570">
    <property type="entry name" value="GAT_Gln-NAD-synth"/>
    <property type="match status" value="1"/>
</dbReference>
<feature type="binding site" evidence="7">
    <location>
        <position position="183"/>
    </location>
    <ligand>
        <name>L-glutamine</name>
        <dbReference type="ChEBI" id="CHEBI:58359"/>
    </ligand>
</feature>
<dbReference type="Pfam" id="PF00795">
    <property type="entry name" value="CN_hydrolase"/>
    <property type="match status" value="1"/>
</dbReference>
<feature type="binding site" evidence="7">
    <location>
        <position position="523"/>
    </location>
    <ligand>
        <name>deamido-NAD(+)</name>
        <dbReference type="ChEBI" id="CHEBI:58437"/>
        <note>ligand shared between two neighboring subunits</note>
    </ligand>
</feature>
<feature type="binding site" evidence="7">
    <location>
        <position position="399"/>
    </location>
    <ligand>
        <name>ATP</name>
        <dbReference type="ChEBI" id="CHEBI:30616"/>
    </ligand>
</feature>
<comment type="catalytic activity">
    <reaction evidence="7 8">
        <text>deamido-NAD(+) + L-glutamine + ATP + H2O = L-glutamate + AMP + diphosphate + NAD(+) + H(+)</text>
        <dbReference type="Rhea" id="RHEA:24384"/>
        <dbReference type="ChEBI" id="CHEBI:15377"/>
        <dbReference type="ChEBI" id="CHEBI:15378"/>
        <dbReference type="ChEBI" id="CHEBI:29985"/>
        <dbReference type="ChEBI" id="CHEBI:30616"/>
        <dbReference type="ChEBI" id="CHEBI:33019"/>
        <dbReference type="ChEBI" id="CHEBI:57540"/>
        <dbReference type="ChEBI" id="CHEBI:58359"/>
        <dbReference type="ChEBI" id="CHEBI:58437"/>
        <dbReference type="ChEBI" id="CHEBI:456215"/>
        <dbReference type="EC" id="6.3.5.1"/>
    </reaction>
</comment>
<proteinExistence type="inferred from homology"/>
<keyword evidence="5 7" id="KW-0067">ATP-binding</keyword>
<comment type="similarity">
    <text evidence="2 7 8">In the C-terminal section; belongs to the NAD synthetase family.</text>
</comment>
<evidence type="ECO:0000313" key="12">
    <source>
        <dbReference type="Proteomes" id="UP001595444"/>
    </source>
</evidence>
<dbReference type="InterPro" id="IPR003694">
    <property type="entry name" value="NAD_synthase"/>
</dbReference>
<evidence type="ECO:0000313" key="11">
    <source>
        <dbReference type="EMBL" id="MFC3051181.1"/>
    </source>
</evidence>
<evidence type="ECO:0000256" key="7">
    <source>
        <dbReference type="HAMAP-Rule" id="MF_02090"/>
    </source>
</evidence>
<evidence type="ECO:0000256" key="9">
    <source>
        <dbReference type="RuleBase" id="RU003811"/>
    </source>
</evidence>
<evidence type="ECO:0000256" key="6">
    <source>
        <dbReference type="ARBA" id="ARBA00023027"/>
    </source>
</evidence>
<feature type="binding site" evidence="7">
    <location>
        <position position="375"/>
    </location>
    <ligand>
        <name>deamido-NAD(+)</name>
        <dbReference type="ChEBI" id="CHEBI:58437"/>
        <note>ligand shared between two neighboring subunits</note>
    </ligand>
</feature>
<feature type="active site" description="For glutaminase activity" evidence="7">
    <location>
        <position position="115"/>
    </location>
</feature>
<dbReference type="Pfam" id="PF02540">
    <property type="entry name" value="NAD_synthase"/>
    <property type="match status" value="1"/>
</dbReference>
<feature type="binding site" evidence="7">
    <location>
        <position position="404"/>
    </location>
    <ligand>
        <name>deamido-NAD(+)</name>
        <dbReference type="ChEBI" id="CHEBI:58437"/>
        <note>ligand shared between two neighboring subunits</note>
    </ligand>
</feature>
<feature type="domain" description="CN hydrolase" evidence="10">
    <location>
        <begin position="5"/>
        <end position="249"/>
    </location>
</feature>
<dbReference type="PROSITE" id="PS50263">
    <property type="entry name" value="CN_HYDROLASE"/>
    <property type="match status" value="1"/>
</dbReference>
<keyword evidence="12" id="KW-1185">Reference proteome</keyword>
<dbReference type="Gene3D" id="3.60.110.10">
    <property type="entry name" value="Carbon-nitrogen hydrolase"/>
    <property type="match status" value="1"/>
</dbReference>
<comment type="similarity">
    <text evidence="9">Belongs to the NAD synthetase family.</text>
</comment>
<comment type="pathway">
    <text evidence="1 7 8">Cofactor biosynthesis; NAD(+) biosynthesis; NAD(+) from deamido-NAD(+) (L-Gln route): step 1/1.</text>
</comment>
<evidence type="ECO:0000256" key="8">
    <source>
        <dbReference type="PIRNR" id="PIRNR006630"/>
    </source>
</evidence>